<name>A0A1J0WMI7_9RHOB</name>
<dbReference type="InterPro" id="IPR019133">
    <property type="entry name" value="MIC60"/>
</dbReference>
<evidence type="ECO:0000256" key="1">
    <source>
        <dbReference type="ARBA" id="ARBA00004370"/>
    </source>
</evidence>
<dbReference type="EMBL" id="CP018076">
    <property type="protein sequence ID" value="APE45572.1"/>
    <property type="molecule type" value="Genomic_DNA"/>
</dbReference>
<sequence>MNLRTETGDMQARLDSQAQDIAALQEAAPPEPDLSGVEQQLAQLSETVQSFETRIAALEDRPAAASGDGSESADDLEEMRAALERQQSEIERLLANAQSIEDATAAAARAAAIQAGVSKMTAAISTGSAYEGVVSDLRDAGVSDLPEPLVEGAAEGVATLSSLQNRFPDAARDALAAARASGQSGEENGGVTAFLRRQLGARSVQPREGSDPDAILSRAEAALRDGRVSDALGEIDSLPDEAQSAMSDWIADARARAGAEAGVEDLSQSLTAN</sequence>
<dbReference type="STRING" id="1917485.BOO69_17810"/>
<keyword evidence="4" id="KW-0472">Membrane</keyword>
<evidence type="ECO:0000256" key="4">
    <source>
        <dbReference type="ARBA" id="ARBA00023136"/>
    </source>
</evidence>
<keyword evidence="2" id="KW-0812">Transmembrane</keyword>
<dbReference type="GO" id="GO:0016020">
    <property type="term" value="C:membrane"/>
    <property type="evidence" value="ECO:0007669"/>
    <property type="project" value="UniProtKB-SubCell"/>
</dbReference>
<accession>A0A1J0WMI7</accession>
<comment type="subcellular location">
    <subcellularLocation>
        <location evidence="1">Membrane</location>
    </subcellularLocation>
</comment>
<proteinExistence type="predicted"/>
<evidence type="ECO:0000256" key="5">
    <source>
        <dbReference type="SAM" id="MobiDB-lite"/>
    </source>
</evidence>
<gene>
    <name evidence="6" type="ORF">BOO69_17810</name>
</gene>
<evidence type="ECO:0000313" key="6">
    <source>
        <dbReference type="EMBL" id="APE45572.1"/>
    </source>
</evidence>
<feature type="region of interest" description="Disordered" evidence="5">
    <location>
        <begin position="1"/>
        <end position="20"/>
    </location>
</feature>
<keyword evidence="3" id="KW-1133">Transmembrane helix</keyword>
<reference evidence="6 7" key="1">
    <citation type="submission" date="2016-11" db="EMBL/GenBank/DDBJ databases">
        <title>Complete genome sequence of Sulfitobacter sp. AM1-D1, a toxic bacteria associated with marine dinoflagellate Alexandrium minutum in East China Sea.</title>
        <authorList>
            <person name="Yang Q."/>
            <person name="Zhang X."/>
            <person name="Tian X."/>
        </authorList>
    </citation>
    <scope>NUCLEOTIDE SEQUENCE [LARGE SCALE GENOMIC DNA]</scope>
    <source>
        <strain evidence="6 7">AM1-D1</strain>
    </source>
</reference>
<dbReference type="Proteomes" id="UP000181897">
    <property type="component" value="Chromosome"/>
</dbReference>
<dbReference type="KEGG" id="suam:BOO69_17810"/>
<dbReference type="Pfam" id="PF09731">
    <property type="entry name" value="Mitofilin"/>
    <property type="match status" value="1"/>
</dbReference>
<organism evidence="6 7">
    <name type="scientific">Sulfitobacter alexandrii</name>
    <dbReference type="NCBI Taxonomy" id="1917485"/>
    <lineage>
        <taxon>Bacteria</taxon>
        <taxon>Pseudomonadati</taxon>
        <taxon>Pseudomonadota</taxon>
        <taxon>Alphaproteobacteria</taxon>
        <taxon>Rhodobacterales</taxon>
        <taxon>Roseobacteraceae</taxon>
        <taxon>Sulfitobacter</taxon>
    </lineage>
</organism>
<protein>
    <submittedName>
        <fullName evidence="6">Uncharacterized protein</fullName>
    </submittedName>
</protein>
<evidence type="ECO:0000313" key="7">
    <source>
        <dbReference type="Proteomes" id="UP000181897"/>
    </source>
</evidence>
<dbReference type="AlphaFoldDB" id="A0A1J0WMI7"/>
<feature type="region of interest" description="Disordered" evidence="5">
    <location>
        <begin position="55"/>
        <end position="82"/>
    </location>
</feature>
<evidence type="ECO:0000256" key="3">
    <source>
        <dbReference type="ARBA" id="ARBA00022989"/>
    </source>
</evidence>
<evidence type="ECO:0000256" key="2">
    <source>
        <dbReference type="ARBA" id="ARBA00022692"/>
    </source>
</evidence>
<keyword evidence="7" id="KW-1185">Reference proteome</keyword>